<dbReference type="PROSITE" id="PS50005">
    <property type="entry name" value="TPR"/>
    <property type="match status" value="1"/>
</dbReference>
<accession>A0A0P9GIR7</accession>
<organism evidence="2 3">
    <name type="scientific">Kouleothrix aurantiaca</name>
    <dbReference type="NCBI Taxonomy" id="186479"/>
    <lineage>
        <taxon>Bacteria</taxon>
        <taxon>Bacillati</taxon>
        <taxon>Chloroflexota</taxon>
        <taxon>Chloroflexia</taxon>
        <taxon>Chloroflexales</taxon>
        <taxon>Roseiflexineae</taxon>
        <taxon>Roseiflexaceae</taxon>
        <taxon>Kouleothrix</taxon>
    </lineage>
</organism>
<dbReference type="Gene3D" id="1.25.40.10">
    <property type="entry name" value="Tetratricopeptide repeat domain"/>
    <property type="match status" value="1"/>
</dbReference>
<dbReference type="SUPFAM" id="SSF48452">
    <property type="entry name" value="TPR-like"/>
    <property type="match status" value="1"/>
</dbReference>
<dbReference type="EMBL" id="LJCR01003831">
    <property type="protein sequence ID" value="KPV39921.1"/>
    <property type="molecule type" value="Genomic_DNA"/>
</dbReference>
<reference evidence="2 3" key="1">
    <citation type="submission" date="2015-09" db="EMBL/GenBank/DDBJ databases">
        <title>Draft genome sequence of Kouleothrix aurantiaca JCM 19913.</title>
        <authorList>
            <person name="Hemp J."/>
        </authorList>
    </citation>
    <scope>NUCLEOTIDE SEQUENCE [LARGE SCALE GENOMIC DNA]</scope>
    <source>
        <strain evidence="2 3">COM-B</strain>
    </source>
</reference>
<dbReference type="Proteomes" id="UP000050509">
    <property type="component" value="Unassembled WGS sequence"/>
</dbReference>
<dbReference type="Pfam" id="PF14559">
    <property type="entry name" value="TPR_19"/>
    <property type="match status" value="1"/>
</dbReference>
<evidence type="ECO:0000256" key="1">
    <source>
        <dbReference type="PROSITE-ProRule" id="PRU00339"/>
    </source>
</evidence>
<name>A0A0P9GIR7_9CHLR</name>
<proteinExistence type="predicted"/>
<feature type="non-terminal residue" evidence="2">
    <location>
        <position position="160"/>
    </location>
</feature>
<evidence type="ECO:0000313" key="3">
    <source>
        <dbReference type="Proteomes" id="UP000050509"/>
    </source>
</evidence>
<dbReference type="InterPro" id="IPR011990">
    <property type="entry name" value="TPR-like_helical_dom_sf"/>
</dbReference>
<keyword evidence="3" id="KW-1185">Reference proteome</keyword>
<protein>
    <submittedName>
        <fullName evidence="2">Uncharacterized protein</fullName>
    </submittedName>
</protein>
<gene>
    <name evidence="2" type="ORF">SE17_44610</name>
</gene>
<evidence type="ECO:0000313" key="2">
    <source>
        <dbReference type="EMBL" id="KPV39921.1"/>
    </source>
</evidence>
<sequence>SSAGQIAAALDAPAAERPQLLGQIYLGARLYALAEAQFAAVDPRGPNALAAAAYAAYTRWSAGDRAEGLRRLESLAASNPAEPRARALLALALLNNRDDEAARRGLAAVRELAPRSPDTHLAWGQWYVAQHDYVAAADAYQQALRDAPAAQRGSYAPAPA</sequence>
<feature type="repeat" description="TPR" evidence="1">
    <location>
        <begin position="117"/>
        <end position="150"/>
    </location>
</feature>
<comment type="caution">
    <text evidence="2">The sequence shown here is derived from an EMBL/GenBank/DDBJ whole genome shotgun (WGS) entry which is preliminary data.</text>
</comment>
<feature type="non-terminal residue" evidence="2">
    <location>
        <position position="1"/>
    </location>
</feature>
<dbReference type="InterPro" id="IPR019734">
    <property type="entry name" value="TPR_rpt"/>
</dbReference>
<keyword evidence="1" id="KW-0802">TPR repeat</keyword>
<dbReference type="AlphaFoldDB" id="A0A0P9GIR7"/>